<evidence type="ECO:0000256" key="1">
    <source>
        <dbReference type="SAM" id="Phobius"/>
    </source>
</evidence>
<evidence type="ECO:0000313" key="2">
    <source>
        <dbReference type="EMBL" id="TYG63647.1"/>
    </source>
</evidence>
<dbReference type="EMBL" id="CM017706">
    <property type="protein sequence ID" value="TYG63647.1"/>
    <property type="molecule type" value="Genomic_DNA"/>
</dbReference>
<dbReference type="SUPFAM" id="SSF117281">
    <property type="entry name" value="Kelch motif"/>
    <property type="match status" value="1"/>
</dbReference>
<protein>
    <submittedName>
        <fullName evidence="2">Uncharacterized protein</fullName>
    </submittedName>
</protein>
<keyword evidence="1" id="KW-0472">Membrane</keyword>
<keyword evidence="1" id="KW-1133">Transmembrane helix</keyword>
<keyword evidence="3" id="KW-1185">Reference proteome</keyword>
<gene>
    <name evidence="2" type="ORF">ES288_D06G047100v1</name>
</gene>
<reference evidence="2 3" key="1">
    <citation type="submission" date="2019-06" db="EMBL/GenBank/DDBJ databases">
        <title>WGS assembly of Gossypium darwinii.</title>
        <authorList>
            <person name="Chen Z.J."/>
            <person name="Sreedasyam A."/>
            <person name="Ando A."/>
            <person name="Song Q."/>
            <person name="De L."/>
            <person name="Hulse-Kemp A."/>
            <person name="Ding M."/>
            <person name="Ye W."/>
            <person name="Kirkbride R."/>
            <person name="Jenkins J."/>
            <person name="Plott C."/>
            <person name="Lovell J."/>
            <person name="Lin Y.-M."/>
            <person name="Vaughn R."/>
            <person name="Liu B."/>
            <person name="Li W."/>
            <person name="Simpson S."/>
            <person name="Scheffler B."/>
            <person name="Saski C."/>
            <person name="Grover C."/>
            <person name="Hu G."/>
            <person name="Conover J."/>
            <person name="Carlson J."/>
            <person name="Shu S."/>
            <person name="Boston L."/>
            <person name="Williams M."/>
            <person name="Peterson D."/>
            <person name="Mcgee K."/>
            <person name="Jones D."/>
            <person name="Wendel J."/>
            <person name="Stelly D."/>
            <person name="Grimwood J."/>
            <person name="Schmutz J."/>
        </authorList>
    </citation>
    <scope>NUCLEOTIDE SEQUENCE [LARGE SCALE GENOMIC DNA]</scope>
    <source>
        <strain evidence="2">1808015.09</strain>
    </source>
</reference>
<feature type="transmembrane region" description="Helical" evidence="1">
    <location>
        <begin position="41"/>
        <end position="59"/>
    </location>
</feature>
<dbReference type="Proteomes" id="UP000323506">
    <property type="component" value="Chromosome D06"/>
</dbReference>
<name>A0A5D2C216_GOSDA</name>
<accession>A0A5D2C216</accession>
<keyword evidence="1" id="KW-0812">Transmembrane</keyword>
<proteinExistence type="predicted"/>
<dbReference type="InterPro" id="IPR015915">
    <property type="entry name" value="Kelch-typ_b-propeller"/>
</dbReference>
<dbReference type="AlphaFoldDB" id="A0A5D2C216"/>
<evidence type="ECO:0000313" key="3">
    <source>
        <dbReference type="Proteomes" id="UP000323506"/>
    </source>
</evidence>
<organism evidence="2 3">
    <name type="scientific">Gossypium darwinii</name>
    <name type="common">Darwin's cotton</name>
    <name type="synonym">Gossypium barbadense var. darwinii</name>
    <dbReference type="NCBI Taxonomy" id="34276"/>
    <lineage>
        <taxon>Eukaryota</taxon>
        <taxon>Viridiplantae</taxon>
        <taxon>Streptophyta</taxon>
        <taxon>Embryophyta</taxon>
        <taxon>Tracheophyta</taxon>
        <taxon>Spermatophyta</taxon>
        <taxon>Magnoliopsida</taxon>
        <taxon>eudicotyledons</taxon>
        <taxon>Gunneridae</taxon>
        <taxon>Pentapetalae</taxon>
        <taxon>rosids</taxon>
        <taxon>malvids</taxon>
        <taxon>Malvales</taxon>
        <taxon>Malvaceae</taxon>
        <taxon>Malvoideae</taxon>
        <taxon>Gossypium</taxon>
    </lineage>
</organism>
<sequence length="153" mass="18027">MQHKNQFFRNQLFLKIYERSRMRALVNTWSSIHFLQLNSKVILFLFCMLSLTVLILGGYDDVNDVFQLDWKELERGWRKTTSMLFPRAFPLVFAAEGEIYVFEQLAIALSNPVLDSSRSRILVHCHVNDSLYTYYYDRKHGFASNKNFVTGLT</sequence>